<dbReference type="AlphaFoldDB" id="A0AAN7BA19"/>
<evidence type="ECO:0000313" key="3">
    <source>
        <dbReference type="EMBL" id="KAK4213535.1"/>
    </source>
</evidence>
<evidence type="ECO:0000256" key="1">
    <source>
        <dbReference type="SAM" id="MobiDB-lite"/>
    </source>
</evidence>
<feature type="region of interest" description="Disordered" evidence="1">
    <location>
        <begin position="180"/>
        <end position="236"/>
    </location>
</feature>
<dbReference type="Proteomes" id="UP001301769">
    <property type="component" value="Unassembled WGS sequence"/>
</dbReference>
<organism evidence="3 4">
    <name type="scientific">Rhypophila decipiens</name>
    <dbReference type="NCBI Taxonomy" id="261697"/>
    <lineage>
        <taxon>Eukaryota</taxon>
        <taxon>Fungi</taxon>
        <taxon>Dikarya</taxon>
        <taxon>Ascomycota</taxon>
        <taxon>Pezizomycotina</taxon>
        <taxon>Sordariomycetes</taxon>
        <taxon>Sordariomycetidae</taxon>
        <taxon>Sordariales</taxon>
        <taxon>Naviculisporaceae</taxon>
        <taxon>Rhypophila</taxon>
    </lineage>
</organism>
<evidence type="ECO:0000313" key="4">
    <source>
        <dbReference type="Proteomes" id="UP001301769"/>
    </source>
</evidence>
<feature type="domain" description="Heterokaryon incompatibility" evidence="2">
    <location>
        <begin position="80"/>
        <end position="199"/>
    </location>
</feature>
<evidence type="ECO:0000259" key="2">
    <source>
        <dbReference type="Pfam" id="PF06985"/>
    </source>
</evidence>
<keyword evidence="4" id="KW-1185">Reference proteome</keyword>
<dbReference type="PANTHER" id="PTHR24148">
    <property type="entry name" value="ANKYRIN REPEAT DOMAIN-CONTAINING PROTEIN 39 HOMOLOG-RELATED"/>
    <property type="match status" value="1"/>
</dbReference>
<proteinExistence type="predicted"/>
<comment type="caution">
    <text evidence="3">The sequence shown here is derived from an EMBL/GenBank/DDBJ whole genome shotgun (WGS) entry which is preliminary data.</text>
</comment>
<protein>
    <submittedName>
        <fullName evidence="3">Heterokaryon incompatibility protein-domain-containing protein</fullName>
    </submittedName>
</protein>
<sequence>MELHPQPSPSGAVSLLPLDISRLRPTTSLKLTSSHLYDALPLPSDRPDAIRVLHLDPDQTPSAQLSGLLDVVCLDKSPEFTALSYVWGKDPPSEQHTIRCRTVSHGEMTEVDIPITSSCLQALQALRNIYGRKRRVTIWVDAICINQKSHVEKGRQVPLMDRIYSRPSRVYLAWNRQRGKGRQCDPMDKSGGQHPTDYPWDSLDDWTKHDSIDQEREANGSSGYASSAHGISVVPF</sequence>
<dbReference type="InterPro" id="IPR052895">
    <property type="entry name" value="HetReg/Transcr_Mod"/>
</dbReference>
<feature type="compositionally biased region" description="Basic and acidic residues" evidence="1">
    <location>
        <begin position="205"/>
        <end position="218"/>
    </location>
</feature>
<dbReference type="PANTHER" id="PTHR24148:SF64">
    <property type="entry name" value="HETEROKARYON INCOMPATIBILITY DOMAIN-CONTAINING PROTEIN"/>
    <property type="match status" value="1"/>
</dbReference>
<reference evidence="3" key="1">
    <citation type="journal article" date="2023" name="Mol. Phylogenet. Evol.">
        <title>Genome-scale phylogeny and comparative genomics of the fungal order Sordariales.</title>
        <authorList>
            <person name="Hensen N."/>
            <person name="Bonometti L."/>
            <person name="Westerberg I."/>
            <person name="Brannstrom I.O."/>
            <person name="Guillou S."/>
            <person name="Cros-Aarteil S."/>
            <person name="Calhoun S."/>
            <person name="Haridas S."/>
            <person name="Kuo A."/>
            <person name="Mondo S."/>
            <person name="Pangilinan J."/>
            <person name="Riley R."/>
            <person name="LaButti K."/>
            <person name="Andreopoulos B."/>
            <person name="Lipzen A."/>
            <person name="Chen C."/>
            <person name="Yan M."/>
            <person name="Daum C."/>
            <person name="Ng V."/>
            <person name="Clum A."/>
            <person name="Steindorff A."/>
            <person name="Ohm R.A."/>
            <person name="Martin F."/>
            <person name="Silar P."/>
            <person name="Natvig D.O."/>
            <person name="Lalanne C."/>
            <person name="Gautier V."/>
            <person name="Ament-Velasquez S.L."/>
            <person name="Kruys A."/>
            <person name="Hutchinson M.I."/>
            <person name="Powell A.J."/>
            <person name="Barry K."/>
            <person name="Miller A.N."/>
            <person name="Grigoriev I.V."/>
            <person name="Debuchy R."/>
            <person name="Gladieux P."/>
            <person name="Hiltunen Thoren M."/>
            <person name="Johannesson H."/>
        </authorList>
    </citation>
    <scope>NUCLEOTIDE SEQUENCE</scope>
    <source>
        <strain evidence="3">PSN293</strain>
    </source>
</reference>
<dbReference type="InterPro" id="IPR010730">
    <property type="entry name" value="HET"/>
</dbReference>
<dbReference type="EMBL" id="MU858107">
    <property type="protein sequence ID" value="KAK4213535.1"/>
    <property type="molecule type" value="Genomic_DNA"/>
</dbReference>
<dbReference type="Pfam" id="PF06985">
    <property type="entry name" value="HET"/>
    <property type="match status" value="1"/>
</dbReference>
<accession>A0AAN7BA19</accession>
<gene>
    <name evidence="3" type="ORF">QBC37DRAFT_171314</name>
</gene>
<name>A0AAN7BA19_9PEZI</name>
<reference evidence="3" key="2">
    <citation type="submission" date="2023-05" db="EMBL/GenBank/DDBJ databases">
        <authorList>
            <consortium name="Lawrence Berkeley National Laboratory"/>
            <person name="Steindorff A."/>
            <person name="Hensen N."/>
            <person name="Bonometti L."/>
            <person name="Westerberg I."/>
            <person name="Brannstrom I.O."/>
            <person name="Guillou S."/>
            <person name="Cros-Aarteil S."/>
            <person name="Calhoun S."/>
            <person name="Haridas S."/>
            <person name="Kuo A."/>
            <person name="Mondo S."/>
            <person name="Pangilinan J."/>
            <person name="Riley R."/>
            <person name="Labutti K."/>
            <person name="Andreopoulos B."/>
            <person name="Lipzen A."/>
            <person name="Chen C."/>
            <person name="Yanf M."/>
            <person name="Daum C."/>
            <person name="Ng V."/>
            <person name="Clum A."/>
            <person name="Ohm R."/>
            <person name="Martin F."/>
            <person name="Silar P."/>
            <person name="Natvig D."/>
            <person name="Lalanne C."/>
            <person name="Gautier V."/>
            <person name="Ament-Velasquez S.L."/>
            <person name="Kruys A."/>
            <person name="Hutchinson M.I."/>
            <person name="Powell A.J."/>
            <person name="Barry K."/>
            <person name="Miller A.N."/>
            <person name="Grigoriev I.V."/>
            <person name="Debuchy R."/>
            <person name="Gladieux P."/>
            <person name="Thoren M.H."/>
            <person name="Johannesson H."/>
        </authorList>
    </citation>
    <scope>NUCLEOTIDE SEQUENCE</scope>
    <source>
        <strain evidence="3">PSN293</strain>
    </source>
</reference>